<feature type="region of interest" description="Disordered" evidence="4">
    <location>
        <begin position="68"/>
        <end position="90"/>
    </location>
</feature>
<evidence type="ECO:0000256" key="3">
    <source>
        <dbReference type="ARBA" id="ARBA00033309"/>
    </source>
</evidence>
<dbReference type="OrthoDB" id="5585464at2759"/>
<dbReference type="GO" id="GO:0030488">
    <property type="term" value="P:tRNA methylation"/>
    <property type="evidence" value="ECO:0007669"/>
    <property type="project" value="InterPro"/>
</dbReference>
<dbReference type="PANTHER" id="PTHR12133">
    <property type="entry name" value="TRNA (ADENINE(58)-N(1))-METHYLTRANSFERASE"/>
    <property type="match status" value="1"/>
</dbReference>
<dbReference type="EMBL" id="KB932883">
    <property type="protein sequence ID" value="EOO02972.1"/>
    <property type="molecule type" value="Genomic_DNA"/>
</dbReference>
<evidence type="ECO:0000256" key="4">
    <source>
        <dbReference type="SAM" id="MobiDB-lite"/>
    </source>
</evidence>
<reference evidence="6" key="1">
    <citation type="journal article" date="2013" name="Genome Announc.">
        <title>Draft genome sequence of the ascomycete Phaeoacremonium aleophilum strain UCR-PA7, a causal agent of the esca disease complex in grapevines.</title>
        <authorList>
            <person name="Blanco-Ulate B."/>
            <person name="Rolshausen P."/>
            <person name="Cantu D."/>
        </authorList>
    </citation>
    <scope>NUCLEOTIDE SEQUENCE [LARGE SCALE GENOMIC DNA]</scope>
    <source>
        <strain evidence="6">UCR-PA7</strain>
    </source>
</reference>
<dbReference type="AlphaFoldDB" id="R8BUC1"/>
<dbReference type="SUPFAM" id="SSF53335">
    <property type="entry name" value="S-adenosyl-L-methionine-dependent methyltransferases"/>
    <property type="match status" value="1"/>
</dbReference>
<evidence type="ECO:0000313" key="5">
    <source>
        <dbReference type="EMBL" id="EOO02972.1"/>
    </source>
</evidence>
<dbReference type="GeneID" id="19321728"/>
<accession>R8BUC1</accession>
<dbReference type="GO" id="GO:0160107">
    <property type="term" value="F:tRNA (adenine(58)-N1)-methyltransferase activity"/>
    <property type="evidence" value="ECO:0007669"/>
    <property type="project" value="UniProtKB-EC"/>
</dbReference>
<dbReference type="RefSeq" id="XP_007912338.1">
    <property type="nucleotide sequence ID" value="XM_007914147.1"/>
</dbReference>
<organism evidence="5 6">
    <name type="scientific">Phaeoacremonium minimum (strain UCR-PA7)</name>
    <name type="common">Esca disease fungus</name>
    <name type="synonym">Togninia minima</name>
    <dbReference type="NCBI Taxonomy" id="1286976"/>
    <lineage>
        <taxon>Eukaryota</taxon>
        <taxon>Fungi</taxon>
        <taxon>Dikarya</taxon>
        <taxon>Ascomycota</taxon>
        <taxon>Pezizomycotina</taxon>
        <taxon>Sordariomycetes</taxon>
        <taxon>Sordariomycetidae</taxon>
        <taxon>Togniniales</taxon>
        <taxon>Togniniaceae</taxon>
        <taxon>Phaeoacremonium</taxon>
    </lineage>
</organism>
<keyword evidence="6" id="KW-1185">Reference proteome</keyword>
<dbReference type="PROSITE" id="PS51620">
    <property type="entry name" value="SAM_TRM61"/>
    <property type="match status" value="1"/>
</dbReference>
<dbReference type="Gene3D" id="3.40.50.150">
    <property type="entry name" value="Vaccinia Virus protein VP39"/>
    <property type="match status" value="1"/>
</dbReference>
<dbReference type="eggNOG" id="KOG2915">
    <property type="taxonomic scope" value="Eukaryota"/>
</dbReference>
<evidence type="ECO:0000313" key="6">
    <source>
        <dbReference type="Proteomes" id="UP000014074"/>
    </source>
</evidence>
<sequence>MLDIDLPAPGEDPFVDSAPPFEIFEAGTGHGGLTLHLARAIHGANPPVPPALRTALLHAEYVPKRARFATRDPGEGLPTTSTPERPDHNSLILPSEDTVSAYQAYLPARRAIIQSLDINSDHSRRAHRNIRGFRRGLYALDTSLHVGTISEYIASRFLAQGDEPFLAHAILDLPDPFADQTSVELVTAALRPDGLLLLFCPSITQIAEFIQEATRRGLPFVTSRVVELPTNTMDSEPKEGPSNSGGRDWSIEHTIVSEGPSRKVLTRCRPKVGTLKIVGGGFVGVLQRVKSKDAQADRTADILHKLREKAQTDGMESALQDMNERLSKVGEIETAN</sequence>
<dbReference type="InterPro" id="IPR029063">
    <property type="entry name" value="SAM-dependent_MTases_sf"/>
</dbReference>
<dbReference type="GO" id="GO:0005739">
    <property type="term" value="C:mitochondrion"/>
    <property type="evidence" value="ECO:0007669"/>
    <property type="project" value="TreeGrafter"/>
</dbReference>
<dbReference type="GO" id="GO:0031515">
    <property type="term" value="C:tRNA (m1A) methyltransferase complex"/>
    <property type="evidence" value="ECO:0007669"/>
    <property type="project" value="InterPro"/>
</dbReference>
<dbReference type="HOGENOM" id="CLU_029873_0_0_1"/>
<dbReference type="PANTHER" id="PTHR12133:SF1">
    <property type="entry name" value="TRNA (ADENINE(58)-N(1))-METHYLTRANSFERASE, MITOCHONDRIAL"/>
    <property type="match status" value="1"/>
</dbReference>
<proteinExistence type="predicted"/>
<name>R8BUC1_PHAM7</name>
<evidence type="ECO:0000256" key="2">
    <source>
        <dbReference type="ARBA" id="ARBA00015963"/>
    </source>
</evidence>
<dbReference type="Proteomes" id="UP000014074">
    <property type="component" value="Unassembled WGS sequence"/>
</dbReference>
<keyword evidence="5" id="KW-0489">Methyltransferase</keyword>
<dbReference type="EC" id="2.1.1.220" evidence="1"/>
<dbReference type="KEGG" id="tmn:UCRPA7_1567"/>
<evidence type="ECO:0000256" key="1">
    <source>
        <dbReference type="ARBA" id="ARBA00012796"/>
    </source>
</evidence>
<protein>
    <recommendedName>
        <fullName evidence="2">tRNA (adenine(58)-N(1))-methyltransferase catalytic subunit TRM61</fullName>
        <ecNumber evidence="1">2.1.1.220</ecNumber>
    </recommendedName>
    <alternativeName>
        <fullName evidence="3">tRNA(m1A58)-methyltransferase subunit TRM61</fullName>
    </alternativeName>
</protein>
<dbReference type="InterPro" id="IPR014816">
    <property type="entry name" value="tRNA_MeTrfase_Gcd14"/>
</dbReference>
<gene>
    <name evidence="5" type="ORF">UCRPA7_1567</name>
</gene>
<keyword evidence="5" id="KW-0808">Transferase</keyword>